<feature type="compositionally biased region" description="Polar residues" evidence="1">
    <location>
        <begin position="716"/>
        <end position="725"/>
    </location>
</feature>
<proteinExistence type="predicted"/>
<feature type="region of interest" description="Disordered" evidence="1">
    <location>
        <begin position="276"/>
        <end position="296"/>
    </location>
</feature>
<comment type="caution">
    <text evidence="2">The sequence shown here is derived from an EMBL/GenBank/DDBJ whole genome shotgun (WGS) entry which is preliminary data.</text>
</comment>
<evidence type="ECO:0000313" key="2">
    <source>
        <dbReference type="EMBL" id="GET89514.1"/>
    </source>
</evidence>
<feature type="compositionally biased region" description="Low complexity" evidence="1">
    <location>
        <begin position="775"/>
        <end position="787"/>
    </location>
</feature>
<dbReference type="Proteomes" id="UP000419144">
    <property type="component" value="Unassembled WGS sequence"/>
</dbReference>
<feature type="compositionally biased region" description="Polar residues" evidence="1">
    <location>
        <begin position="796"/>
        <end position="807"/>
    </location>
</feature>
<sequence length="1755" mass="186293">MSTPSPFSLRSLSLFPSPFGRALGSPSCSRTYIHGYGPTYTRLCAIRCLCWTLLSSLGRLFPCTLLPSLSLSCLCTFTDFIRCSPTNTPPHRWHHPELLYETFRTASSGFSSSFFDPSPPPPRVWWRVHACVHLIVLFGSLPVSLLSALPRLLPSLVMNDDDPSVVSSSAAFAGGAGLPCVCKTSEVLHTSLPSPMLLNGNLPQARDISQDGGCAKRAFTAVSTAGVPVASTAPQSTTAQSSGRDDSVVLSRNEDGRGEVDIAFVNASLKPLAQAPSEGELEKCDGNKAVSDMPFRGRDTWTPQTTMEPPQRDSGILCVAEVLHLSPTPGADKGNLHCAMASASPLHGHLVTNKAAAAATAAHVREPPAIPPLSPEVACDPCDHMDSPLRSRREGHFYASMESPGLGGSGGLQTLSAASSAYSVPHSTAETQWRNTSETSELDFHEIPLPVMDTATDHLAAVSSVFCGDASPVAIKAGTGEPVRTANTGADVWSSISVSALMSPNRQHIPGFLQSSKPSGWRSELSSDTSAVRSERNSDFYGNGGDDILPVSLETAVTWSSEKPIDEAPSSPVVSFSQKRIESLDETTGTSTLAQVTTETALAAMESGSAPNPVSTHSSPRLVDLHHARQRRAPIRRVCVSCREMAPSLHSPMSIRPGGVVVASTHLGVSVRSPLETVTSTMRPMFMNGSTASRFTSPRSDTAFPLCATIDTLTKSASDESQQPLPQFHDEEDGGNTDRPSLTPTSTAVTLAVQHLSSSIEAARRKSTVNDFVTPSRQQGQQQPFRQSTHEEESTTENGSSKSISAPPQQNFFNFTVTSATSFCVDNAATVCDLRSKTAESSSPHGSTISMRQSSTLSENQILQTLAHGMALGGVLTSAWKAAQDNSTPASLKLCTSDPGNRHLTGKPVAPQNPLPPPWHSVASDRRNADRGTQRSPMSFITYPSDSSPMPPHMHRSDMSLYLGSHTQTPRSQGKSPTAGLVAPPTRFSELQMQRGKLRKMNPTRPAGTPATSEADRHREIGSQSPAHDSPAVILSSPSRRHRRLPNPDYWCAAAEEPLRDAGGSRATALPTMLCSALYAERSLCTPVRGYSLTQRSSAPSVASLVLSQGPFGREGVIFSASSTPNVVGCVEAGVTAWLPVVSSGIAERQLSDGRAVLRRPNDSNTTHYHMPSNDVFSIVDSGVAVGAPMEVFREERFTFLQSVQDVGGLAAQTETGIFLGNADAVQCLLGEEITEPAAMDTATVPQPTPMPSAAPTPLPTVGFVSGWVQRTPAGGGSTAFSLNTACTAAPSPARKTEVSPGNSSELHDGACERISAQRMAAEPIRVVNDKVTMASLTPMVGASPVCRSPPPAPATLPRPALTRKTSYPMPRFEVTSASELRHTSFLPCTSTSWAIGDASDLEAATATPPLSEMVRLKDNVNRQPRVSKGCVFQPVLPLAKEENAATSLSDERGTPKTMCSTPEEQLRDESVAATNKQQLRRAPAVARVGVLFRATGTDTCSTSLQRESGESGMHFDEQSLKCSSPSGLLPRGQQNTPQLQRCSSASTQPSLYRVHNKDDQSDYHIADCNRSRRAGVIRGSLRGPSSGFVELTAGVDSSDGDGHNQSCRAQREPLFHQRGTLTGRRDPCCKKGGKEGGDTGSPLRIPIPRFQRYCDVEALLEESERAMNRAAVPIISLLGCGGSSSKEEDHSLDLLGNAQVSSVMSLATPAPTSLNTGMGIGLVSPLTLASASVPPVSSPPGTMSSFPFSAPSER</sequence>
<gene>
    <name evidence="2" type="ORF">LtaPh_2615500</name>
</gene>
<feature type="region of interest" description="Disordered" evidence="1">
    <location>
        <begin position="1000"/>
        <end position="1040"/>
    </location>
</feature>
<feature type="compositionally biased region" description="Basic and acidic residues" evidence="1">
    <location>
        <begin position="1444"/>
        <end position="1455"/>
    </location>
</feature>
<feature type="region of interest" description="Disordered" evidence="1">
    <location>
        <begin position="763"/>
        <end position="807"/>
    </location>
</feature>
<feature type="region of interest" description="Disordered" evidence="1">
    <location>
        <begin position="511"/>
        <end position="543"/>
    </location>
</feature>
<feature type="region of interest" description="Disordered" evidence="1">
    <location>
        <begin position="894"/>
        <end position="939"/>
    </location>
</feature>
<feature type="compositionally biased region" description="Polar residues" evidence="1">
    <location>
        <begin position="513"/>
        <end position="532"/>
    </location>
</feature>
<feature type="compositionally biased region" description="Low complexity" evidence="1">
    <location>
        <begin position="230"/>
        <end position="242"/>
    </location>
</feature>
<name>A0A640KKB7_LEITA</name>
<organism evidence="2 3">
    <name type="scientific">Leishmania tarentolae</name>
    <name type="common">Sauroleishmania tarentolae</name>
    <dbReference type="NCBI Taxonomy" id="5689"/>
    <lineage>
        <taxon>Eukaryota</taxon>
        <taxon>Discoba</taxon>
        <taxon>Euglenozoa</taxon>
        <taxon>Kinetoplastea</taxon>
        <taxon>Metakinetoplastina</taxon>
        <taxon>Trypanosomatida</taxon>
        <taxon>Trypanosomatidae</taxon>
        <taxon>Leishmaniinae</taxon>
        <taxon>Leishmania</taxon>
        <taxon>lizard Leishmania</taxon>
    </lineage>
</organism>
<feature type="region of interest" description="Disordered" evidence="1">
    <location>
        <begin position="1345"/>
        <end position="1364"/>
    </location>
</feature>
<dbReference type="EMBL" id="BLBS01000035">
    <property type="protein sequence ID" value="GET89514.1"/>
    <property type="molecule type" value="Genomic_DNA"/>
</dbReference>
<dbReference type="VEuPathDB" id="TriTrypDB:LtaPh_2615500"/>
<reference evidence="2" key="1">
    <citation type="submission" date="2019-11" db="EMBL/GenBank/DDBJ databases">
        <title>Leishmania tarentolae CDS.</title>
        <authorList>
            <person name="Goto Y."/>
            <person name="Yamagishi J."/>
        </authorList>
    </citation>
    <scope>NUCLEOTIDE SEQUENCE [LARGE SCALE GENOMIC DNA]</scope>
    <source>
        <strain evidence="2">Parrot Tar II</strain>
    </source>
</reference>
<feature type="region of interest" description="Disordered" evidence="1">
    <location>
        <begin position="1502"/>
        <end position="1550"/>
    </location>
</feature>
<feature type="compositionally biased region" description="Basic and acidic residues" evidence="1">
    <location>
        <begin position="1508"/>
        <end position="1520"/>
    </location>
</feature>
<feature type="region of interest" description="Disordered" evidence="1">
    <location>
        <begin position="1621"/>
        <end position="1643"/>
    </location>
</feature>
<feature type="region of interest" description="Disordered" evidence="1">
    <location>
        <begin position="230"/>
        <end position="250"/>
    </location>
</feature>
<feature type="region of interest" description="Disordered" evidence="1">
    <location>
        <begin position="1444"/>
        <end position="1468"/>
    </location>
</feature>
<evidence type="ECO:0000256" key="1">
    <source>
        <dbReference type="SAM" id="MobiDB-lite"/>
    </source>
</evidence>
<feature type="region of interest" description="Disordered" evidence="1">
    <location>
        <begin position="1732"/>
        <end position="1755"/>
    </location>
</feature>
<feature type="region of interest" description="Disordered" evidence="1">
    <location>
        <begin position="716"/>
        <end position="744"/>
    </location>
</feature>
<feature type="compositionally biased region" description="Basic and acidic residues" evidence="1">
    <location>
        <begin position="923"/>
        <end position="933"/>
    </location>
</feature>
<accession>A0A640KKB7</accession>
<protein>
    <submittedName>
        <fullName evidence="2">Uncharacterized protein</fullName>
    </submittedName>
</protein>
<feature type="compositionally biased region" description="Pro residues" evidence="1">
    <location>
        <begin position="1348"/>
        <end position="1357"/>
    </location>
</feature>
<feature type="compositionally biased region" description="Basic and acidic residues" evidence="1">
    <location>
        <begin position="1624"/>
        <end position="1638"/>
    </location>
</feature>
<dbReference type="OrthoDB" id="266490at2759"/>
<feature type="compositionally biased region" description="Polar residues" evidence="1">
    <location>
        <begin position="1521"/>
        <end position="1550"/>
    </location>
</feature>
<evidence type="ECO:0000313" key="3">
    <source>
        <dbReference type="Proteomes" id="UP000419144"/>
    </source>
</evidence>
<keyword evidence="3" id="KW-1185">Reference proteome</keyword>